<evidence type="ECO:0000256" key="2">
    <source>
        <dbReference type="ARBA" id="ARBA00022792"/>
    </source>
</evidence>
<dbReference type="EMBL" id="JWZT01005390">
    <property type="protein sequence ID" value="KII60969.1"/>
    <property type="molecule type" value="Genomic_DNA"/>
</dbReference>
<name>A0A0C2M9G5_THEKT</name>
<sequence>MVSKGLIDLLCIGVNSFCLGSIFKEDVGVFVFPKQSSMKPTISDGFEILFCPKCHILPRTKISKGDIIYFKSPINPQKMLLKRVQYLEKESVGSFFMPNRIPKGYVWVIGDNPENKGIISTEPLSIKLNRSVSDFKDAVFTMFFHFDNKRVRWKVYYPVAILLQHGLGPIDFVKPHTVNYENTFAYSTGKEQFKGLYEVSTKMFFIEWMILCLEEFQVTSVPEIRNGPI</sequence>
<dbReference type="InterPro" id="IPR019533">
    <property type="entry name" value="Peptidase_S26"/>
</dbReference>
<comment type="subcellular location">
    <subcellularLocation>
        <location evidence="1">Mitochondrion inner membrane</location>
    </subcellularLocation>
</comment>
<dbReference type="AlphaFoldDB" id="A0A0C2M9G5"/>
<evidence type="ECO:0000256" key="5">
    <source>
        <dbReference type="ARBA" id="ARBA00023136"/>
    </source>
</evidence>
<keyword evidence="7" id="KW-1185">Reference proteome</keyword>
<organism evidence="6 7">
    <name type="scientific">Thelohanellus kitauei</name>
    <name type="common">Myxosporean</name>
    <dbReference type="NCBI Taxonomy" id="669202"/>
    <lineage>
        <taxon>Eukaryota</taxon>
        <taxon>Metazoa</taxon>
        <taxon>Cnidaria</taxon>
        <taxon>Myxozoa</taxon>
        <taxon>Myxosporea</taxon>
        <taxon>Bivalvulida</taxon>
        <taxon>Platysporina</taxon>
        <taxon>Myxobolidae</taxon>
        <taxon>Thelohanellus</taxon>
    </lineage>
</organism>
<evidence type="ECO:0000313" key="7">
    <source>
        <dbReference type="Proteomes" id="UP000031668"/>
    </source>
</evidence>
<dbReference type="GO" id="GO:0006465">
    <property type="term" value="P:signal peptide processing"/>
    <property type="evidence" value="ECO:0007669"/>
    <property type="project" value="InterPro"/>
</dbReference>
<dbReference type="GO" id="GO:0042720">
    <property type="term" value="C:mitochondrial inner membrane peptidase complex"/>
    <property type="evidence" value="ECO:0007669"/>
    <property type="project" value="TreeGrafter"/>
</dbReference>
<protein>
    <submittedName>
        <fullName evidence="6">Mitochondrial inner membrane protease subunit 1</fullName>
    </submittedName>
</protein>
<comment type="caution">
    <text evidence="6">The sequence shown here is derived from an EMBL/GenBank/DDBJ whole genome shotgun (WGS) entry which is preliminary data.</text>
</comment>
<dbReference type="CDD" id="cd06530">
    <property type="entry name" value="S26_SPase_I"/>
    <property type="match status" value="1"/>
</dbReference>
<dbReference type="PANTHER" id="PTHR12383:SF16">
    <property type="entry name" value="MITOCHONDRIAL INNER MEMBRANE PROTEASE SUBUNIT 1"/>
    <property type="match status" value="1"/>
</dbReference>
<dbReference type="Proteomes" id="UP000031668">
    <property type="component" value="Unassembled WGS sequence"/>
</dbReference>
<dbReference type="InterPro" id="IPR036286">
    <property type="entry name" value="LexA/Signal_pep-like_sf"/>
</dbReference>
<dbReference type="PANTHER" id="PTHR12383">
    <property type="entry name" value="PROTEASE FAMILY S26 MITOCHONDRIAL INNER MEMBRANE PROTEASE-RELATED"/>
    <property type="match status" value="1"/>
</dbReference>
<evidence type="ECO:0000256" key="4">
    <source>
        <dbReference type="ARBA" id="ARBA00023128"/>
    </source>
</evidence>
<dbReference type="OrthoDB" id="308440at2759"/>
<keyword evidence="2" id="KW-0999">Mitochondrion inner membrane</keyword>
<keyword evidence="3" id="KW-0378">Hydrolase</keyword>
<accession>A0A0C2M9G5</accession>
<keyword evidence="6" id="KW-0645">Protease</keyword>
<gene>
    <name evidence="6" type="ORF">RF11_13942</name>
</gene>
<keyword evidence="4" id="KW-0496">Mitochondrion</keyword>
<reference evidence="6 7" key="1">
    <citation type="journal article" date="2014" name="Genome Biol. Evol.">
        <title>The genome of the myxosporean Thelohanellus kitauei shows adaptations to nutrient acquisition within its fish host.</title>
        <authorList>
            <person name="Yang Y."/>
            <person name="Xiong J."/>
            <person name="Zhou Z."/>
            <person name="Huo F."/>
            <person name="Miao W."/>
            <person name="Ran C."/>
            <person name="Liu Y."/>
            <person name="Zhang J."/>
            <person name="Feng J."/>
            <person name="Wang M."/>
            <person name="Wang M."/>
            <person name="Wang L."/>
            <person name="Yao B."/>
        </authorList>
    </citation>
    <scope>NUCLEOTIDE SEQUENCE [LARGE SCALE GENOMIC DNA]</scope>
    <source>
        <strain evidence="6">Wuqing</strain>
    </source>
</reference>
<dbReference type="GO" id="GO:0006627">
    <property type="term" value="P:protein processing involved in protein targeting to mitochondrion"/>
    <property type="evidence" value="ECO:0007669"/>
    <property type="project" value="TreeGrafter"/>
</dbReference>
<proteinExistence type="predicted"/>
<keyword evidence="5" id="KW-0472">Membrane</keyword>
<dbReference type="InterPro" id="IPR052064">
    <property type="entry name" value="Mito_IMP1_subunit"/>
</dbReference>
<dbReference type="GO" id="GO:0004252">
    <property type="term" value="F:serine-type endopeptidase activity"/>
    <property type="evidence" value="ECO:0007669"/>
    <property type="project" value="InterPro"/>
</dbReference>
<evidence type="ECO:0000256" key="3">
    <source>
        <dbReference type="ARBA" id="ARBA00022801"/>
    </source>
</evidence>
<evidence type="ECO:0000256" key="1">
    <source>
        <dbReference type="ARBA" id="ARBA00004273"/>
    </source>
</evidence>
<dbReference type="Gene3D" id="2.10.109.10">
    <property type="entry name" value="Umud Fragment, subunit A"/>
    <property type="match status" value="1"/>
</dbReference>
<evidence type="ECO:0000313" key="6">
    <source>
        <dbReference type="EMBL" id="KII60969.1"/>
    </source>
</evidence>
<dbReference type="SUPFAM" id="SSF51306">
    <property type="entry name" value="LexA/Signal peptidase"/>
    <property type="match status" value="1"/>
</dbReference>